<dbReference type="AlphaFoldDB" id="A0A2A2KBB5"/>
<dbReference type="GO" id="GO:0031267">
    <property type="term" value="F:small GTPase binding"/>
    <property type="evidence" value="ECO:0007669"/>
    <property type="project" value="InterPro"/>
</dbReference>
<dbReference type="PROSITE" id="PS50916">
    <property type="entry name" value="RABBD"/>
    <property type="match status" value="1"/>
</dbReference>
<sequence length="332" mass="36312">MDSFNLTTVLEVLTIEEQAILKPVLERDLEFQDEERKRLRSLQASVDMARKGSMPASISSDSCNSSNISSASASPSTRNCSQCGARLGFILNQGAKCKKCSQPVCDHCQVQTNKDKNHVLCIVCYKERELLAASGQWVPEEQNSRHTSELILKQIKKSMPNKAESEDISPLPTRVRPPQISRRNLTLPSIVTQNLLTVPNESDVLQNNRSVGRFWGGSPSPRSPNIRPIGSPHNIIVTSATSSCVNSRTPSPNNIDKNLMHIHPREIIGSPTPRSANAVFGGGFSGSGPLELPAQTVANPARNAFFAQNTPKYGKPRRQSEAAVPTFQLSMC</sequence>
<protein>
    <recommendedName>
        <fullName evidence="1">RabBD domain-containing protein</fullName>
    </recommendedName>
</protein>
<comment type="caution">
    <text evidence="2">The sequence shown here is derived from an EMBL/GenBank/DDBJ whole genome shotgun (WGS) entry which is preliminary data.</text>
</comment>
<dbReference type="InterPro" id="IPR010911">
    <property type="entry name" value="Rab_BD"/>
</dbReference>
<feature type="domain" description="RabBD" evidence="1">
    <location>
        <begin position="7"/>
        <end position="141"/>
    </location>
</feature>
<dbReference type="GO" id="GO:0006886">
    <property type="term" value="P:intracellular protein transport"/>
    <property type="evidence" value="ECO:0007669"/>
    <property type="project" value="InterPro"/>
</dbReference>
<dbReference type="EMBL" id="LIAE01009124">
    <property type="protein sequence ID" value="PAV71182.1"/>
    <property type="molecule type" value="Genomic_DNA"/>
</dbReference>
<dbReference type="InterPro" id="IPR013083">
    <property type="entry name" value="Znf_RING/FYVE/PHD"/>
</dbReference>
<accession>A0A2A2KBB5</accession>
<name>A0A2A2KBB5_9BILA</name>
<reference evidence="2 3" key="1">
    <citation type="journal article" date="2017" name="Curr. Biol.">
        <title>Genome architecture and evolution of a unichromosomal asexual nematode.</title>
        <authorList>
            <person name="Fradin H."/>
            <person name="Zegar C."/>
            <person name="Gutwein M."/>
            <person name="Lucas J."/>
            <person name="Kovtun M."/>
            <person name="Corcoran D."/>
            <person name="Baugh L.R."/>
            <person name="Kiontke K."/>
            <person name="Gunsalus K."/>
            <person name="Fitch D.H."/>
            <person name="Piano F."/>
        </authorList>
    </citation>
    <scope>NUCLEOTIDE SEQUENCE [LARGE SCALE GENOMIC DNA]</scope>
    <source>
        <strain evidence="2">PF1309</strain>
    </source>
</reference>
<dbReference type="CDD" id="cd15747">
    <property type="entry name" value="FYVE_Slp3_4_5"/>
    <property type="match status" value="1"/>
</dbReference>
<keyword evidence="3" id="KW-1185">Reference proteome</keyword>
<gene>
    <name evidence="2" type="ORF">WR25_07368</name>
</gene>
<dbReference type="InterPro" id="IPR011011">
    <property type="entry name" value="Znf_FYVE_PHD"/>
</dbReference>
<dbReference type="STRING" id="2018661.A0A2A2KBB5"/>
<organism evidence="2 3">
    <name type="scientific">Diploscapter pachys</name>
    <dbReference type="NCBI Taxonomy" id="2018661"/>
    <lineage>
        <taxon>Eukaryota</taxon>
        <taxon>Metazoa</taxon>
        <taxon>Ecdysozoa</taxon>
        <taxon>Nematoda</taxon>
        <taxon>Chromadorea</taxon>
        <taxon>Rhabditida</taxon>
        <taxon>Rhabditina</taxon>
        <taxon>Rhabditomorpha</taxon>
        <taxon>Rhabditoidea</taxon>
        <taxon>Rhabditidae</taxon>
        <taxon>Diploscapter</taxon>
    </lineage>
</organism>
<evidence type="ECO:0000259" key="1">
    <source>
        <dbReference type="PROSITE" id="PS50916"/>
    </source>
</evidence>
<dbReference type="SUPFAM" id="SSF57903">
    <property type="entry name" value="FYVE/PHD zinc finger"/>
    <property type="match status" value="1"/>
</dbReference>
<dbReference type="Proteomes" id="UP000218231">
    <property type="component" value="Unassembled WGS sequence"/>
</dbReference>
<dbReference type="Gene3D" id="3.30.40.10">
    <property type="entry name" value="Zinc/RING finger domain, C3HC4 (zinc finger)"/>
    <property type="match status" value="1"/>
</dbReference>
<dbReference type="InterPro" id="IPR041282">
    <property type="entry name" value="FYVE_2"/>
</dbReference>
<dbReference type="Pfam" id="PF02318">
    <property type="entry name" value="FYVE_2"/>
    <property type="match status" value="1"/>
</dbReference>
<evidence type="ECO:0000313" key="3">
    <source>
        <dbReference type="Proteomes" id="UP000218231"/>
    </source>
</evidence>
<evidence type="ECO:0000313" key="2">
    <source>
        <dbReference type="EMBL" id="PAV71182.1"/>
    </source>
</evidence>
<proteinExistence type="predicted"/>
<dbReference type="OrthoDB" id="195679at2759"/>